<dbReference type="OrthoDB" id="8906692at2"/>
<dbReference type="PANTHER" id="PTHR33164">
    <property type="entry name" value="TRANSCRIPTIONAL REGULATOR, MARR FAMILY"/>
    <property type="match status" value="1"/>
</dbReference>
<keyword evidence="3" id="KW-1185">Reference proteome</keyword>
<accession>A0A432V1V3</accession>
<evidence type="ECO:0000313" key="3">
    <source>
        <dbReference type="Proteomes" id="UP000281647"/>
    </source>
</evidence>
<dbReference type="GO" id="GO:0006950">
    <property type="term" value="P:response to stress"/>
    <property type="evidence" value="ECO:0007669"/>
    <property type="project" value="TreeGrafter"/>
</dbReference>
<protein>
    <submittedName>
        <fullName evidence="2">MarR family transcriptional regulator</fullName>
    </submittedName>
</protein>
<feature type="domain" description="HTH marR-type" evidence="1">
    <location>
        <begin position="13"/>
        <end position="146"/>
    </location>
</feature>
<name>A0A432V1V3_9HYPH</name>
<evidence type="ECO:0000313" key="2">
    <source>
        <dbReference type="EMBL" id="RUM96150.1"/>
    </source>
</evidence>
<dbReference type="EMBL" id="RKST01000022">
    <property type="protein sequence ID" value="RUM96150.1"/>
    <property type="molecule type" value="Genomic_DNA"/>
</dbReference>
<dbReference type="PANTHER" id="PTHR33164:SF43">
    <property type="entry name" value="HTH-TYPE TRANSCRIPTIONAL REPRESSOR YETL"/>
    <property type="match status" value="1"/>
</dbReference>
<gene>
    <name evidence="2" type="ORF">EET67_19340</name>
</gene>
<dbReference type="SMART" id="SM00347">
    <property type="entry name" value="HTH_MARR"/>
    <property type="match status" value="1"/>
</dbReference>
<dbReference type="Proteomes" id="UP000281647">
    <property type="component" value="Unassembled WGS sequence"/>
</dbReference>
<proteinExistence type="predicted"/>
<dbReference type="Pfam" id="PF01047">
    <property type="entry name" value="MarR"/>
    <property type="match status" value="1"/>
</dbReference>
<dbReference type="GO" id="GO:0003700">
    <property type="term" value="F:DNA-binding transcription factor activity"/>
    <property type="evidence" value="ECO:0007669"/>
    <property type="project" value="InterPro"/>
</dbReference>
<sequence length="180" mass="19687">MSAIVADDILALESFLPYRLNRLADAVSREFAGTYRDRHGLTRPEWRVFATLGQFGTMTATAIGAHSAMHKTKVSRAVVALEQRKWLMRTPDASDRRIEHLALTKAGVTAYREMVPLAKAFEKELLRRLKRAQATALMEGLTALEAGLLGSGAASAPGTAHQSITTLPELPLFMASKPSR</sequence>
<dbReference type="PROSITE" id="PS50995">
    <property type="entry name" value="HTH_MARR_2"/>
    <property type="match status" value="1"/>
</dbReference>
<comment type="caution">
    <text evidence="2">The sequence shown here is derived from an EMBL/GenBank/DDBJ whole genome shotgun (WGS) entry which is preliminary data.</text>
</comment>
<dbReference type="InterPro" id="IPR039422">
    <property type="entry name" value="MarR/SlyA-like"/>
</dbReference>
<dbReference type="SUPFAM" id="SSF46785">
    <property type="entry name" value="Winged helix' DNA-binding domain"/>
    <property type="match status" value="1"/>
</dbReference>
<dbReference type="InterPro" id="IPR036390">
    <property type="entry name" value="WH_DNA-bd_sf"/>
</dbReference>
<dbReference type="Gene3D" id="1.10.10.10">
    <property type="entry name" value="Winged helix-like DNA-binding domain superfamily/Winged helix DNA-binding domain"/>
    <property type="match status" value="1"/>
</dbReference>
<dbReference type="InterPro" id="IPR000835">
    <property type="entry name" value="HTH_MarR-typ"/>
</dbReference>
<reference evidence="2 3" key="1">
    <citation type="submission" date="2018-11" db="EMBL/GenBank/DDBJ databases">
        <title>Pseudaminobacter arsenicus sp. nov., an arsenic-resistant bacterium isolated from arsenic-rich aquifers.</title>
        <authorList>
            <person name="Mu Y."/>
        </authorList>
    </citation>
    <scope>NUCLEOTIDE SEQUENCE [LARGE SCALE GENOMIC DNA]</scope>
    <source>
        <strain evidence="2 3">CB3</strain>
    </source>
</reference>
<dbReference type="AlphaFoldDB" id="A0A432V1V3"/>
<organism evidence="2 3">
    <name type="scientific">Borborobacter arsenicus</name>
    <dbReference type="NCBI Taxonomy" id="1851146"/>
    <lineage>
        <taxon>Bacteria</taxon>
        <taxon>Pseudomonadati</taxon>
        <taxon>Pseudomonadota</taxon>
        <taxon>Alphaproteobacteria</taxon>
        <taxon>Hyphomicrobiales</taxon>
        <taxon>Phyllobacteriaceae</taxon>
        <taxon>Borborobacter</taxon>
    </lineage>
</organism>
<dbReference type="InterPro" id="IPR036388">
    <property type="entry name" value="WH-like_DNA-bd_sf"/>
</dbReference>
<evidence type="ECO:0000259" key="1">
    <source>
        <dbReference type="PROSITE" id="PS50995"/>
    </source>
</evidence>